<accession>A0A2N8L2J4</accession>
<dbReference type="SUPFAM" id="SSF53474">
    <property type="entry name" value="alpha/beta-Hydrolases"/>
    <property type="match status" value="1"/>
</dbReference>
<feature type="domain" description="AB hydrolase-1" evidence="4">
    <location>
        <begin position="142"/>
        <end position="391"/>
    </location>
</feature>
<keyword evidence="2" id="KW-0378">Hydrolase</keyword>
<keyword evidence="3" id="KW-0472">Membrane</keyword>
<evidence type="ECO:0000256" key="1">
    <source>
        <dbReference type="ARBA" id="ARBA00010088"/>
    </source>
</evidence>
<comment type="similarity">
    <text evidence="1">Belongs to the peptidase S33 family.</text>
</comment>
<keyword evidence="3" id="KW-0812">Transmembrane</keyword>
<dbReference type="InterPro" id="IPR050266">
    <property type="entry name" value="AB_hydrolase_sf"/>
</dbReference>
<dbReference type="PANTHER" id="PTHR43798:SF33">
    <property type="entry name" value="HYDROLASE, PUTATIVE (AFU_ORTHOLOGUE AFUA_2G14860)-RELATED"/>
    <property type="match status" value="1"/>
</dbReference>
<dbReference type="OrthoDB" id="9793083at2"/>
<organism evidence="5 6">
    <name type="scientific">Kinneretia aquatilis</name>
    <dbReference type="NCBI Taxonomy" id="2070761"/>
    <lineage>
        <taxon>Bacteria</taxon>
        <taxon>Pseudomonadati</taxon>
        <taxon>Pseudomonadota</taxon>
        <taxon>Betaproteobacteria</taxon>
        <taxon>Burkholderiales</taxon>
        <taxon>Sphaerotilaceae</taxon>
        <taxon>Roseateles</taxon>
    </lineage>
</organism>
<dbReference type="Pfam" id="PF00561">
    <property type="entry name" value="Abhydrolase_1"/>
    <property type="match status" value="1"/>
</dbReference>
<reference evidence="5 6" key="1">
    <citation type="submission" date="2018-01" db="EMBL/GenBank/DDBJ databases">
        <title>Draft genome sequence of Paucibacter aquatile CR182 isolated from freshwater of the Nakdong River.</title>
        <authorList>
            <person name="Choi A."/>
            <person name="Chung E.J."/>
        </authorList>
    </citation>
    <scope>NUCLEOTIDE SEQUENCE [LARGE SCALE GENOMIC DNA]</scope>
    <source>
        <strain evidence="5 6">CR182</strain>
    </source>
</reference>
<dbReference type="PRINTS" id="PR00111">
    <property type="entry name" value="ABHYDROLASE"/>
</dbReference>
<dbReference type="InterPro" id="IPR029058">
    <property type="entry name" value="AB_hydrolase_fold"/>
</dbReference>
<dbReference type="PANTHER" id="PTHR43798">
    <property type="entry name" value="MONOACYLGLYCEROL LIPASE"/>
    <property type="match status" value="1"/>
</dbReference>
<dbReference type="GO" id="GO:0006508">
    <property type="term" value="P:proteolysis"/>
    <property type="evidence" value="ECO:0007669"/>
    <property type="project" value="InterPro"/>
</dbReference>
<dbReference type="Proteomes" id="UP000235916">
    <property type="component" value="Unassembled WGS sequence"/>
</dbReference>
<dbReference type="InterPro" id="IPR002410">
    <property type="entry name" value="Peptidase_S33"/>
</dbReference>
<evidence type="ECO:0000313" key="6">
    <source>
        <dbReference type="Proteomes" id="UP000235916"/>
    </source>
</evidence>
<dbReference type="Gene3D" id="3.40.50.1820">
    <property type="entry name" value="alpha/beta hydrolase"/>
    <property type="match status" value="1"/>
</dbReference>
<dbReference type="InterPro" id="IPR000073">
    <property type="entry name" value="AB_hydrolase_1"/>
</dbReference>
<evidence type="ECO:0000313" key="5">
    <source>
        <dbReference type="EMBL" id="PND39918.1"/>
    </source>
</evidence>
<dbReference type="GO" id="GO:0016020">
    <property type="term" value="C:membrane"/>
    <property type="evidence" value="ECO:0007669"/>
    <property type="project" value="TreeGrafter"/>
</dbReference>
<sequence>MSSHDFYEIQELNMTPQPQTRRKPRARHAWTLVLGAAMLSALALVLAVPSGAADGVLGALQAMPPAAAGSGPALLRDRRLAFREPVASAPALNSTASSAPSASNGPAANALLPGAVQPAAWSEHRIATPDGSLAYASMGQGPVLVVLPGGPGGSGYGLRRWFRVLAQEHTVVVLDNIGRGRSARLADPSRYTVERDAEDVERLRRHLGVATLAVYGHSYGGLVAQAYASRYPQAVDHLVLGNTLHGARSWQAQIDHFEAQLQRHHPERWQALQTLREQGLLGEAFAPLYWADRAASHPKAAPSGDPRDALNLDVYRAMLGPDPERRVGGTLAGVELLPRLKAVSAPTLLLTGRYDPVAPPQVLNEMREALGPQARAETEVFEQSGHRPFIEQGAAWAARVQAFLRSPAAQR</sequence>
<evidence type="ECO:0000259" key="4">
    <source>
        <dbReference type="Pfam" id="PF00561"/>
    </source>
</evidence>
<keyword evidence="6" id="KW-1185">Reference proteome</keyword>
<dbReference type="GO" id="GO:0008233">
    <property type="term" value="F:peptidase activity"/>
    <property type="evidence" value="ECO:0007669"/>
    <property type="project" value="InterPro"/>
</dbReference>
<gene>
    <name evidence="5" type="ORF">C1O66_00460</name>
</gene>
<evidence type="ECO:0000256" key="2">
    <source>
        <dbReference type="ARBA" id="ARBA00022801"/>
    </source>
</evidence>
<feature type="transmembrane region" description="Helical" evidence="3">
    <location>
        <begin position="29"/>
        <end position="48"/>
    </location>
</feature>
<proteinExistence type="inferred from homology"/>
<name>A0A2N8L2J4_9BURK</name>
<dbReference type="PRINTS" id="PR00793">
    <property type="entry name" value="PROAMNOPTASE"/>
</dbReference>
<keyword evidence="3" id="KW-1133">Transmembrane helix</keyword>
<evidence type="ECO:0000256" key="3">
    <source>
        <dbReference type="SAM" id="Phobius"/>
    </source>
</evidence>
<dbReference type="AlphaFoldDB" id="A0A2N8L2J4"/>
<comment type="caution">
    <text evidence="5">The sequence shown here is derived from an EMBL/GenBank/DDBJ whole genome shotgun (WGS) entry which is preliminary data.</text>
</comment>
<protein>
    <recommendedName>
        <fullName evidence="4">AB hydrolase-1 domain-containing protein</fullName>
    </recommendedName>
</protein>
<dbReference type="EMBL" id="POSP01000001">
    <property type="protein sequence ID" value="PND39918.1"/>
    <property type="molecule type" value="Genomic_DNA"/>
</dbReference>